<feature type="compositionally biased region" description="Polar residues" evidence="1">
    <location>
        <begin position="66"/>
        <end position="82"/>
    </location>
</feature>
<comment type="caution">
    <text evidence="2">The sequence shown here is derived from an EMBL/GenBank/DDBJ whole genome shotgun (WGS) entry which is preliminary data.</text>
</comment>
<proteinExistence type="predicted"/>
<dbReference type="Proteomes" id="UP001174677">
    <property type="component" value="Chromosome 2"/>
</dbReference>
<gene>
    <name evidence="2" type="ORF">P3X46_002735</name>
</gene>
<feature type="region of interest" description="Disordered" evidence="1">
    <location>
        <begin position="64"/>
        <end position="136"/>
    </location>
</feature>
<protein>
    <submittedName>
        <fullName evidence="2">Uncharacterized protein</fullName>
    </submittedName>
</protein>
<organism evidence="2 3">
    <name type="scientific">Hevea brasiliensis</name>
    <name type="common">Para rubber tree</name>
    <name type="synonym">Siphonia brasiliensis</name>
    <dbReference type="NCBI Taxonomy" id="3981"/>
    <lineage>
        <taxon>Eukaryota</taxon>
        <taxon>Viridiplantae</taxon>
        <taxon>Streptophyta</taxon>
        <taxon>Embryophyta</taxon>
        <taxon>Tracheophyta</taxon>
        <taxon>Spermatophyta</taxon>
        <taxon>Magnoliopsida</taxon>
        <taxon>eudicotyledons</taxon>
        <taxon>Gunneridae</taxon>
        <taxon>Pentapetalae</taxon>
        <taxon>rosids</taxon>
        <taxon>fabids</taxon>
        <taxon>Malpighiales</taxon>
        <taxon>Euphorbiaceae</taxon>
        <taxon>Crotonoideae</taxon>
        <taxon>Micrandreae</taxon>
        <taxon>Hevea</taxon>
    </lineage>
</organism>
<dbReference type="EMBL" id="JARPOI010000002">
    <property type="protein sequence ID" value="KAJ9187257.1"/>
    <property type="molecule type" value="Genomic_DNA"/>
</dbReference>
<reference evidence="2" key="1">
    <citation type="journal article" date="2023" name="Plant Biotechnol. J.">
        <title>Chromosome-level wild Hevea brasiliensis genome provides new tools for genomic-assisted breeding and valuable loci to elevate rubber yield.</title>
        <authorList>
            <person name="Cheng H."/>
            <person name="Song X."/>
            <person name="Hu Y."/>
            <person name="Wu T."/>
            <person name="Yang Q."/>
            <person name="An Z."/>
            <person name="Feng S."/>
            <person name="Deng Z."/>
            <person name="Wu W."/>
            <person name="Zeng X."/>
            <person name="Tu M."/>
            <person name="Wang X."/>
            <person name="Huang H."/>
        </authorList>
    </citation>
    <scope>NUCLEOTIDE SEQUENCE</scope>
    <source>
        <strain evidence="2">MT/VB/25A 57/8</strain>
    </source>
</reference>
<evidence type="ECO:0000256" key="1">
    <source>
        <dbReference type="SAM" id="MobiDB-lite"/>
    </source>
</evidence>
<keyword evidence="3" id="KW-1185">Reference proteome</keyword>
<feature type="compositionally biased region" description="Polar residues" evidence="1">
    <location>
        <begin position="127"/>
        <end position="136"/>
    </location>
</feature>
<name>A0ABQ9N6E4_HEVBR</name>
<evidence type="ECO:0000313" key="3">
    <source>
        <dbReference type="Proteomes" id="UP001174677"/>
    </source>
</evidence>
<sequence>MQDNAIGISNQRCDSYRGGYMTSECNNFNESSTEQMNYVNNGGNFNQRQLNNPYSNTYNLGWKNHPNFSWSNSQNQPMNKQQGYRPPVPPGLQNRGQNFAQPPPPPQPQQPEAKMTMESIMEGLLAAQQQQNEMIK</sequence>
<evidence type="ECO:0000313" key="2">
    <source>
        <dbReference type="EMBL" id="KAJ9187257.1"/>
    </source>
</evidence>
<accession>A0ABQ9N6E4</accession>